<keyword evidence="6" id="KW-0686">Riboflavin biosynthesis</keyword>
<evidence type="ECO:0000256" key="12">
    <source>
        <dbReference type="ARBA" id="ARBA00049020"/>
    </source>
</evidence>
<comment type="catalytic activity">
    <reaction evidence="12">
        <text>2,5-diamino-6-(1-D-ribitylamino)pyrimidin-4(3H)-one 5'-phosphate + NADP(+) = 2,5-diamino-6-(1-D-ribosylamino)pyrimidin-4(3H)-one 5'-phosphate + NADPH + H(+)</text>
        <dbReference type="Rhea" id="RHEA:27278"/>
        <dbReference type="ChEBI" id="CHEBI:15378"/>
        <dbReference type="ChEBI" id="CHEBI:57783"/>
        <dbReference type="ChEBI" id="CHEBI:58349"/>
        <dbReference type="ChEBI" id="CHEBI:58890"/>
        <dbReference type="ChEBI" id="CHEBI:59545"/>
        <dbReference type="EC" id="1.1.1.302"/>
    </reaction>
</comment>
<name>A0A550D0F5_9AGAR</name>
<organism evidence="14 15">
    <name type="scientific">Schizophyllum amplum</name>
    <dbReference type="NCBI Taxonomy" id="97359"/>
    <lineage>
        <taxon>Eukaryota</taxon>
        <taxon>Fungi</taxon>
        <taxon>Dikarya</taxon>
        <taxon>Basidiomycota</taxon>
        <taxon>Agaricomycotina</taxon>
        <taxon>Agaricomycetes</taxon>
        <taxon>Agaricomycetidae</taxon>
        <taxon>Agaricales</taxon>
        <taxon>Schizophyllaceae</taxon>
        <taxon>Schizophyllum</taxon>
    </lineage>
</organism>
<dbReference type="STRING" id="97359.A0A550D0F5"/>
<dbReference type="InterPro" id="IPR050765">
    <property type="entry name" value="Riboflavin_Biosynth_HTPR"/>
</dbReference>
<comment type="catalytic activity">
    <reaction evidence="11">
        <text>2,5-diamino-6-(1-D-ribitylamino)pyrimidin-4(3H)-one 5'-phosphate + NAD(+) = 2,5-diamino-6-(1-D-ribosylamino)pyrimidin-4(3H)-one 5'-phosphate + NADH + H(+)</text>
        <dbReference type="Rhea" id="RHEA:27274"/>
        <dbReference type="ChEBI" id="CHEBI:15378"/>
        <dbReference type="ChEBI" id="CHEBI:57540"/>
        <dbReference type="ChEBI" id="CHEBI:57945"/>
        <dbReference type="ChEBI" id="CHEBI:58890"/>
        <dbReference type="ChEBI" id="CHEBI:59545"/>
        <dbReference type="EC" id="1.1.1.302"/>
    </reaction>
</comment>
<keyword evidence="15" id="KW-1185">Reference proteome</keyword>
<keyword evidence="8" id="KW-0560">Oxidoreductase</keyword>
<evidence type="ECO:0000256" key="3">
    <source>
        <dbReference type="ARBA" id="ARBA00009723"/>
    </source>
</evidence>
<sequence>MPPSTPPDFLTSALAGSDLKHHTDRPSVTLTFAQSLDAKIAGKAGKQLILSGKESMIMTHWMRTMHDAILIGIGTALNDDPQLNARHLPIRASGICNTTHGQPYNLPRPIILDSRLRLSPACKLLRNYKDGTGRRPWLLCQDGSDSSSPLHQVEWLERRRALEEAGARVVVVAGKDGSLTIPAVLKCLYERGGAGVIRSFLNATSAGGVVDTVIVTVAPTFVGDDGVGYGVQLSEGGRFKYVSTQLVGADAVFVLGPTEE</sequence>
<evidence type="ECO:0000256" key="9">
    <source>
        <dbReference type="ARBA" id="ARBA00030073"/>
    </source>
</evidence>
<comment type="similarity">
    <text evidence="3">Belongs to the HTP reductase family.</text>
</comment>
<evidence type="ECO:0000313" key="15">
    <source>
        <dbReference type="Proteomes" id="UP000320762"/>
    </source>
</evidence>
<dbReference type="AlphaFoldDB" id="A0A550D0F5"/>
<dbReference type="EC" id="1.1.1.302" evidence="4"/>
<dbReference type="EMBL" id="VDMD01000001">
    <property type="protein sequence ID" value="TRM70517.1"/>
    <property type="molecule type" value="Genomic_DNA"/>
</dbReference>
<feature type="domain" description="Bacterial bifunctional deaminase-reductase C-terminal" evidence="13">
    <location>
        <begin position="26"/>
        <end position="250"/>
    </location>
</feature>
<evidence type="ECO:0000256" key="6">
    <source>
        <dbReference type="ARBA" id="ARBA00022619"/>
    </source>
</evidence>
<proteinExistence type="inferred from homology"/>
<accession>A0A550D0F5</accession>
<reference evidence="14 15" key="1">
    <citation type="journal article" date="2019" name="New Phytol.">
        <title>Comparative genomics reveals unique wood-decay strategies and fruiting body development in the Schizophyllaceae.</title>
        <authorList>
            <person name="Almasi E."/>
            <person name="Sahu N."/>
            <person name="Krizsan K."/>
            <person name="Balint B."/>
            <person name="Kovacs G.M."/>
            <person name="Kiss B."/>
            <person name="Cseklye J."/>
            <person name="Drula E."/>
            <person name="Henrissat B."/>
            <person name="Nagy I."/>
            <person name="Chovatia M."/>
            <person name="Adam C."/>
            <person name="LaButti K."/>
            <person name="Lipzen A."/>
            <person name="Riley R."/>
            <person name="Grigoriev I.V."/>
            <person name="Nagy L.G."/>
        </authorList>
    </citation>
    <scope>NUCLEOTIDE SEQUENCE [LARGE SCALE GENOMIC DNA]</scope>
    <source>
        <strain evidence="14 15">NL-1724</strain>
    </source>
</reference>
<dbReference type="GO" id="GO:0008703">
    <property type="term" value="F:5-amino-6-(5-phosphoribosylamino)uracil reductase activity"/>
    <property type="evidence" value="ECO:0007669"/>
    <property type="project" value="InterPro"/>
</dbReference>
<dbReference type="Proteomes" id="UP000320762">
    <property type="component" value="Unassembled WGS sequence"/>
</dbReference>
<evidence type="ECO:0000259" key="13">
    <source>
        <dbReference type="Pfam" id="PF01872"/>
    </source>
</evidence>
<dbReference type="OrthoDB" id="5432at2759"/>
<dbReference type="InterPro" id="IPR002734">
    <property type="entry name" value="RibDG_C"/>
</dbReference>
<dbReference type="Pfam" id="PF01872">
    <property type="entry name" value="RibD_C"/>
    <property type="match status" value="1"/>
</dbReference>
<dbReference type="GO" id="GO:0009231">
    <property type="term" value="P:riboflavin biosynthetic process"/>
    <property type="evidence" value="ECO:0007669"/>
    <property type="project" value="UniProtKB-KW"/>
</dbReference>
<dbReference type="InterPro" id="IPR024072">
    <property type="entry name" value="DHFR-like_dom_sf"/>
</dbReference>
<comment type="caution">
    <text evidence="14">The sequence shown here is derived from an EMBL/GenBank/DDBJ whole genome shotgun (WGS) entry which is preliminary data.</text>
</comment>
<evidence type="ECO:0000256" key="8">
    <source>
        <dbReference type="ARBA" id="ARBA00023002"/>
    </source>
</evidence>
<evidence type="ECO:0000256" key="1">
    <source>
        <dbReference type="ARBA" id="ARBA00003555"/>
    </source>
</evidence>
<evidence type="ECO:0000256" key="5">
    <source>
        <dbReference type="ARBA" id="ARBA00015035"/>
    </source>
</evidence>
<evidence type="ECO:0000256" key="7">
    <source>
        <dbReference type="ARBA" id="ARBA00022857"/>
    </source>
</evidence>
<evidence type="ECO:0000256" key="11">
    <source>
        <dbReference type="ARBA" id="ARBA00047550"/>
    </source>
</evidence>
<evidence type="ECO:0000313" key="14">
    <source>
        <dbReference type="EMBL" id="TRM70517.1"/>
    </source>
</evidence>
<evidence type="ECO:0000256" key="2">
    <source>
        <dbReference type="ARBA" id="ARBA00005104"/>
    </source>
</evidence>
<dbReference type="PANTHER" id="PTHR38011">
    <property type="entry name" value="DIHYDROFOLATE REDUCTASE FAMILY PROTEIN (AFU_ORTHOLOGUE AFUA_8G06820)"/>
    <property type="match status" value="1"/>
</dbReference>
<gene>
    <name evidence="14" type="ORF">BD626DRAFT_477703</name>
</gene>
<dbReference type="Gene3D" id="3.40.430.10">
    <property type="entry name" value="Dihydrofolate Reductase, subunit A"/>
    <property type="match status" value="1"/>
</dbReference>
<evidence type="ECO:0000256" key="10">
    <source>
        <dbReference type="ARBA" id="ARBA00031630"/>
    </source>
</evidence>
<comment type="pathway">
    <text evidence="2">Cofactor biosynthesis; riboflavin biosynthesis.</text>
</comment>
<dbReference type="PANTHER" id="PTHR38011:SF7">
    <property type="entry name" value="2,5-DIAMINO-6-RIBOSYLAMINO-4(3H)-PYRIMIDINONE 5'-PHOSPHATE REDUCTASE"/>
    <property type="match status" value="1"/>
</dbReference>
<evidence type="ECO:0000256" key="4">
    <source>
        <dbReference type="ARBA" id="ARBA00012851"/>
    </source>
</evidence>
<protein>
    <recommendedName>
        <fullName evidence="5">2,5-diamino-6-ribosylamino-4(3H)-pyrimidinone 5'-phosphate reductase</fullName>
        <ecNumber evidence="4">1.1.1.302</ecNumber>
    </recommendedName>
    <alternativeName>
        <fullName evidence="10">2,5-diamino-6-(5-phospho-D-ribosylamino)pyrimidin-4(3H)-one reductase</fullName>
    </alternativeName>
    <alternativeName>
        <fullName evidence="9">2,5-diamino-6-ribitylamino-4(3H)-pyrimidinone 5'-phosphate synthase</fullName>
    </alternativeName>
</protein>
<dbReference type="SUPFAM" id="SSF53597">
    <property type="entry name" value="Dihydrofolate reductase-like"/>
    <property type="match status" value="1"/>
</dbReference>
<keyword evidence="7" id="KW-0521">NADP</keyword>
<comment type="function">
    <text evidence="1">Catalyzes an early step in riboflavin biosynthesis, the NADPH-dependent reduction of the ribose side chain of 2,5-diamino-6-ribosylamino-4(3H)-pyrimidinone 5'-phosphate, yielding 2,5-diamino-6-ribitylamino-4(3H)-pyrimidinone 5'-phosphate.</text>
</comment>